<evidence type="ECO:0000313" key="8">
    <source>
        <dbReference type="Proteomes" id="UP000036987"/>
    </source>
</evidence>
<feature type="binding site" evidence="5">
    <location>
        <position position="40"/>
    </location>
    <ligand>
        <name>FAD</name>
        <dbReference type="ChEBI" id="CHEBI:57692"/>
    </ligand>
</feature>
<dbReference type="SUPFAM" id="SSF54373">
    <property type="entry name" value="FAD-linked reductases, C-terminal domain"/>
    <property type="match status" value="1"/>
</dbReference>
<keyword evidence="8" id="KW-1185">Reference proteome</keyword>
<organism evidence="7 8">
    <name type="scientific">Zostera marina</name>
    <name type="common">Eelgrass</name>
    <dbReference type="NCBI Taxonomy" id="29655"/>
    <lineage>
        <taxon>Eukaryota</taxon>
        <taxon>Viridiplantae</taxon>
        <taxon>Streptophyta</taxon>
        <taxon>Embryophyta</taxon>
        <taxon>Tracheophyta</taxon>
        <taxon>Spermatophyta</taxon>
        <taxon>Magnoliopsida</taxon>
        <taxon>Liliopsida</taxon>
        <taxon>Zosteraceae</taxon>
        <taxon>Zostera</taxon>
    </lineage>
</organism>
<dbReference type="Pfam" id="PF01593">
    <property type="entry name" value="Amino_oxidase"/>
    <property type="match status" value="1"/>
</dbReference>
<dbReference type="EMBL" id="LFYR01000643">
    <property type="protein sequence ID" value="KMZ72130.1"/>
    <property type="molecule type" value="Genomic_DNA"/>
</dbReference>
<feature type="binding site" evidence="5">
    <location>
        <position position="248"/>
    </location>
    <ligand>
        <name>FAD</name>
        <dbReference type="ChEBI" id="CHEBI:57692"/>
    </ligand>
</feature>
<evidence type="ECO:0000259" key="6">
    <source>
        <dbReference type="Pfam" id="PF01593"/>
    </source>
</evidence>
<dbReference type="AlphaFoldDB" id="A0A0K9PV94"/>
<evidence type="ECO:0000313" key="7">
    <source>
        <dbReference type="EMBL" id="KMZ72130.1"/>
    </source>
</evidence>
<dbReference type="GO" id="GO:0052901">
    <property type="term" value="F:spermine oxidase activity"/>
    <property type="evidence" value="ECO:0000318"/>
    <property type="project" value="GO_Central"/>
</dbReference>
<comment type="pathway">
    <text evidence="2">Amine and polyamine degradation; spermine degradation.</text>
</comment>
<feature type="domain" description="Amine oxidase" evidence="6">
    <location>
        <begin position="39"/>
        <end position="458"/>
    </location>
</feature>
<proteinExistence type="inferred from homology"/>
<dbReference type="PANTHER" id="PTHR10742:SF228">
    <property type="entry name" value="POLYAMINE OXIDASE 4-RELATED"/>
    <property type="match status" value="1"/>
</dbReference>
<sequence length="499" mass="55569">MAMESKKLSICSNRINTGSYFTHLQDLETASVIVIGGGISGVSAARALKNAHFKVTLLESQNRLGGRVNTDYSFGYPVDMGASWLHGVCNENSLSPLIRDLRLKLYRTSGDNSVIYDHDLESCALFDKEGSQIPHQMVVDVGEVFKKILSETEKVRDEHENDMSILQAISIVIDRTPHLRQQGVASEVLQWYICRMEAWFATDINNISLKIWDQEHILSGGHGLIVQGYDHVIKALASGIDIRLNHRVKHIIQSHNKVIISTEGGKTFMADVAIITVPLGVLKANLISFDPPLPDWKISAISDIGFGNENKIALHFDSVFWPDVEFLGIVAETSDSCGYFLNLHKATGNPVLIFMASGSFAWDLEKLSNVEVVKLMMLHLKKMFPNATDPIQYIVSRWGSDLDFLGCYTCDLVGKPTDLYERYRAPLGNLFFAGEAASVDHSGSVHGAYSSGLLASEACRRYLLCMDQEIMKFSQVNVYREKKPNYETGVLAPFQISRL</sequence>
<dbReference type="Gene3D" id="3.90.660.10">
    <property type="match status" value="1"/>
</dbReference>
<comment type="caution">
    <text evidence="7">The sequence shown here is derived from an EMBL/GenBank/DDBJ whole genome shotgun (WGS) entry which is preliminary data.</text>
</comment>
<comment type="cofactor">
    <cofactor evidence="1">
        <name>FAD</name>
        <dbReference type="ChEBI" id="CHEBI:57692"/>
    </cofactor>
</comment>
<dbReference type="InterPro" id="IPR036188">
    <property type="entry name" value="FAD/NAD-bd_sf"/>
</dbReference>
<evidence type="ECO:0000256" key="2">
    <source>
        <dbReference type="ARBA" id="ARBA00004723"/>
    </source>
</evidence>
<dbReference type="GO" id="GO:1903602">
    <property type="term" value="P:thermospermine catabolic process"/>
    <property type="evidence" value="ECO:0000318"/>
    <property type="project" value="GO_Central"/>
</dbReference>
<dbReference type="SUPFAM" id="SSF51905">
    <property type="entry name" value="FAD/NAD(P)-binding domain"/>
    <property type="match status" value="1"/>
</dbReference>
<dbReference type="InterPro" id="IPR050281">
    <property type="entry name" value="Flavin_monoamine_oxidase"/>
</dbReference>
<evidence type="ECO:0000256" key="5">
    <source>
        <dbReference type="PIRSR" id="PIRSR601613-1"/>
    </source>
</evidence>
<dbReference type="STRING" id="29655.A0A0K9PV94"/>
<dbReference type="OMA" id="CWDQDEC"/>
<dbReference type="Proteomes" id="UP000036987">
    <property type="component" value="Unassembled WGS sequence"/>
</dbReference>
<name>A0A0K9PV94_ZOSMR</name>
<comment type="similarity">
    <text evidence="3">Belongs to the flavin monoamine oxidase family.</text>
</comment>
<dbReference type="GO" id="GO:0046208">
    <property type="term" value="P:spermine catabolic process"/>
    <property type="evidence" value="ECO:0000318"/>
    <property type="project" value="GO_Central"/>
</dbReference>
<reference evidence="8" key="1">
    <citation type="journal article" date="2016" name="Nature">
        <title>The genome of the seagrass Zostera marina reveals angiosperm adaptation to the sea.</title>
        <authorList>
            <person name="Olsen J.L."/>
            <person name="Rouze P."/>
            <person name="Verhelst B."/>
            <person name="Lin Y.-C."/>
            <person name="Bayer T."/>
            <person name="Collen J."/>
            <person name="Dattolo E."/>
            <person name="De Paoli E."/>
            <person name="Dittami S."/>
            <person name="Maumus F."/>
            <person name="Michel G."/>
            <person name="Kersting A."/>
            <person name="Lauritano C."/>
            <person name="Lohaus R."/>
            <person name="Toepel M."/>
            <person name="Tonon T."/>
            <person name="Vanneste K."/>
            <person name="Amirebrahimi M."/>
            <person name="Brakel J."/>
            <person name="Bostroem C."/>
            <person name="Chovatia M."/>
            <person name="Grimwood J."/>
            <person name="Jenkins J.W."/>
            <person name="Jueterbock A."/>
            <person name="Mraz A."/>
            <person name="Stam W.T."/>
            <person name="Tice H."/>
            <person name="Bornberg-Bauer E."/>
            <person name="Green P.J."/>
            <person name="Pearson G.A."/>
            <person name="Procaccini G."/>
            <person name="Duarte C.M."/>
            <person name="Schmutz J."/>
            <person name="Reusch T.B.H."/>
            <person name="Van de Peer Y."/>
        </authorList>
    </citation>
    <scope>NUCLEOTIDE SEQUENCE [LARGE SCALE GENOMIC DNA]</scope>
    <source>
        <strain evidence="8">cv. Finnish</strain>
    </source>
</reference>
<dbReference type="PANTHER" id="PTHR10742">
    <property type="entry name" value="FLAVIN MONOAMINE OXIDASE"/>
    <property type="match status" value="1"/>
</dbReference>
<accession>A0A0K9PV94</accession>
<feature type="binding site" evidence="5">
    <location>
        <position position="354"/>
    </location>
    <ligand>
        <name>substrate</name>
    </ligand>
</feature>
<dbReference type="InterPro" id="IPR001613">
    <property type="entry name" value="Flavin_amine_oxidase"/>
</dbReference>
<dbReference type="PRINTS" id="PR00757">
    <property type="entry name" value="AMINEOXDASEF"/>
</dbReference>
<dbReference type="GO" id="GO:0005777">
    <property type="term" value="C:peroxisome"/>
    <property type="evidence" value="ECO:0000318"/>
    <property type="project" value="GO_Central"/>
</dbReference>
<evidence type="ECO:0000256" key="1">
    <source>
        <dbReference type="ARBA" id="ARBA00001974"/>
    </source>
</evidence>
<dbReference type="OrthoDB" id="5046242at2759"/>
<protein>
    <submittedName>
        <fullName evidence="7">Putative polyamine oxidase 4</fullName>
    </submittedName>
</protein>
<gene>
    <name evidence="7" type="ORF">ZOSMA_16G00970</name>
</gene>
<dbReference type="InterPro" id="IPR002937">
    <property type="entry name" value="Amino_oxidase"/>
</dbReference>
<dbReference type="Gene3D" id="3.50.50.60">
    <property type="entry name" value="FAD/NAD(P)-binding domain"/>
    <property type="match status" value="1"/>
</dbReference>
<evidence type="ECO:0000256" key="4">
    <source>
        <dbReference type="ARBA" id="ARBA00023002"/>
    </source>
</evidence>
<evidence type="ECO:0000256" key="3">
    <source>
        <dbReference type="ARBA" id="ARBA00005995"/>
    </source>
</evidence>
<keyword evidence="4" id="KW-0560">Oxidoreductase</keyword>